<name>A0ABR3NJ99_9TELE</name>
<evidence type="ECO:0000313" key="3">
    <source>
        <dbReference type="Proteomes" id="UP001558613"/>
    </source>
</evidence>
<dbReference type="InterPro" id="IPR011009">
    <property type="entry name" value="Kinase-like_dom_sf"/>
</dbReference>
<dbReference type="PROSITE" id="PS00108">
    <property type="entry name" value="PROTEIN_KINASE_ST"/>
    <property type="match status" value="1"/>
</dbReference>
<keyword evidence="3" id="KW-1185">Reference proteome</keyword>
<dbReference type="SUPFAM" id="SSF56112">
    <property type="entry name" value="Protein kinase-like (PK-like)"/>
    <property type="match status" value="1"/>
</dbReference>
<protein>
    <recommendedName>
        <fullName evidence="1">Protein kinase domain-containing protein</fullName>
    </recommendedName>
</protein>
<dbReference type="CDD" id="cd00180">
    <property type="entry name" value="PKc"/>
    <property type="match status" value="1"/>
</dbReference>
<comment type="caution">
    <text evidence="2">The sequence shown here is derived from an EMBL/GenBank/DDBJ whole genome shotgun (WGS) entry which is preliminary data.</text>
</comment>
<dbReference type="InterPro" id="IPR008271">
    <property type="entry name" value="Ser/Thr_kinase_AS"/>
</dbReference>
<evidence type="ECO:0000313" key="2">
    <source>
        <dbReference type="EMBL" id="KAL1276758.1"/>
    </source>
</evidence>
<dbReference type="InterPro" id="IPR000719">
    <property type="entry name" value="Prot_kinase_dom"/>
</dbReference>
<dbReference type="PANTHER" id="PTHR44167:SF32">
    <property type="entry name" value="CBL-INTERACTING SERINE_THREONINE-PROTEIN KINASE 25-LIKE"/>
    <property type="match status" value="1"/>
</dbReference>
<sequence>MALPTQDQGFFGKVYKRDIVGTNVALKKVPFRHMKAEDIDREKRVYRSICHPNVVKLICDPWLDKTDWKWNIPLEYIKGCNLEKIMFLSPGCIQLTKQVINKIIIGMCSGLREMHNKNIIHQDLKPDNIMVENYTHRAVIIDLGLAKFERNGIFSGPEGGNRYYIAPEVLRGCQRDKGSDVWAMGKIIAELLITPRERLPTLITGTSIGSRLSGNPYCNIVSSMVKTDPTFRPTMENVKEYFKAANLRWY</sequence>
<dbReference type="PANTHER" id="PTHR44167">
    <property type="entry name" value="OVARIAN-SPECIFIC SERINE/THREONINE-PROTEIN KINASE LOK-RELATED"/>
    <property type="match status" value="1"/>
</dbReference>
<dbReference type="Gene3D" id="1.10.510.10">
    <property type="entry name" value="Transferase(Phosphotransferase) domain 1"/>
    <property type="match status" value="1"/>
</dbReference>
<gene>
    <name evidence="2" type="ORF">QQF64_036381</name>
</gene>
<feature type="domain" description="Protein kinase" evidence="1">
    <location>
        <begin position="1"/>
        <end position="242"/>
    </location>
</feature>
<dbReference type="PROSITE" id="PS50011">
    <property type="entry name" value="PROTEIN_KINASE_DOM"/>
    <property type="match status" value="1"/>
</dbReference>
<accession>A0ABR3NJ99</accession>
<dbReference type="EMBL" id="JAYMGO010000004">
    <property type="protein sequence ID" value="KAL1276758.1"/>
    <property type="molecule type" value="Genomic_DNA"/>
</dbReference>
<dbReference type="Pfam" id="PF00069">
    <property type="entry name" value="Pkinase"/>
    <property type="match status" value="1"/>
</dbReference>
<proteinExistence type="predicted"/>
<dbReference type="Proteomes" id="UP001558613">
    <property type="component" value="Unassembled WGS sequence"/>
</dbReference>
<reference evidence="2 3" key="1">
    <citation type="submission" date="2023-09" db="EMBL/GenBank/DDBJ databases">
        <authorList>
            <person name="Wang M."/>
        </authorList>
    </citation>
    <scope>NUCLEOTIDE SEQUENCE [LARGE SCALE GENOMIC DNA]</scope>
    <source>
        <strain evidence="2">GT-2023</strain>
        <tissue evidence="2">Liver</tissue>
    </source>
</reference>
<dbReference type="Gene3D" id="3.30.200.20">
    <property type="entry name" value="Phosphorylase Kinase, domain 1"/>
    <property type="match status" value="1"/>
</dbReference>
<organism evidence="2 3">
    <name type="scientific">Cirrhinus molitorella</name>
    <name type="common">mud carp</name>
    <dbReference type="NCBI Taxonomy" id="172907"/>
    <lineage>
        <taxon>Eukaryota</taxon>
        <taxon>Metazoa</taxon>
        <taxon>Chordata</taxon>
        <taxon>Craniata</taxon>
        <taxon>Vertebrata</taxon>
        <taxon>Euteleostomi</taxon>
        <taxon>Actinopterygii</taxon>
        <taxon>Neopterygii</taxon>
        <taxon>Teleostei</taxon>
        <taxon>Ostariophysi</taxon>
        <taxon>Cypriniformes</taxon>
        <taxon>Cyprinidae</taxon>
        <taxon>Labeoninae</taxon>
        <taxon>Labeonini</taxon>
        <taxon>Cirrhinus</taxon>
    </lineage>
</organism>
<evidence type="ECO:0000259" key="1">
    <source>
        <dbReference type="PROSITE" id="PS50011"/>
    </source>
</evidence>
<dbReference type="SMART" id="SM00220">
    <property type="entry name" value="S_TKc"/>
    <property type="match status" value="1"/>
</dbReference>